<evidence type="ECO:0000256" key="7">
    <source>
        <dbReference type="ARBA" id="ARBA00047942"/>
    </source>
</evidence>
<dbReference type="PANTHER" id="PTHR42933:SF4">
    <property type="entry name" value="TYPE I RESTRICTION ENZYME ECOKI METHYLASE SUBUNIT"/>
    <property type="match status" value="1"/>
</dbReference>
<evidence type="ECO:0000313" key="10">
    <source>
        <dbReference type="EMBL" id="MFC2969493.1"/>
    </source>
</evidence>
<dbReference type="PROSITE" id="PS00092">
    <property type="entry name" value="N6_MTASE"/>
    <property type="match status" value="1"/>
</dbReference>
<dbReference type="Gene3D" id="1.20.1260.30">
    <property type="match status" value="1"/>
</dbReference>
<keyword evidence="5" id="KW-0949">S-adenosyl-L-methionine</keyword>
<dbReference type="PANTHER" id="PTHR42933">
    <property type="entry name" value="SLR6095 PROTEIN"/>
    <property type="match status" value="1"/>
</dbReference>
<dbReference type="InterPro" id="IPR038333">
    <property type="entry name" value="T1MK-like_N_sf"/>
</dbReference>
<dbReference type="Pfam" id="PF02384">
    <property type="entry name" value="N6_Mtase"/>
    <property type="match status" value="1"/>
</dbReference>
<dbReference type="Gene3D" id="3.40.50.150">
    <property type="entry name" value="Vaccinia Virus protein VP39"/>
    <property type="match status" value="1"/>
</dbReference>
<dbReference type="InterPro" id="IPR003356">
    <property type="entry name" value="DNA_methylase_A-5"/>
</dbReference>
<keyword evidence="11" id="KW-1185">Reference proteome</keyword>
<dbReference type="RefSeq" id="WP_377834202.1">
    <property type="nucleotide sequence ID" value="NZ_JBHRSK010000013.1"/>
</dbReference>
<evidence type="ECO:0000256" key="3">
    <source>
        <dbReference type="ARBA" id="ARBA00022603"/>
    </source>
</evidence>
<evidence type="ECO:0000256" key="5">
    <source>
        <dbReference type="ARBA" id="ARBA00022691"/>
    </source>
</evidence>
<comment type="catalytic activity">
    <reaction evidence="7">
        <text>a 2'-deoxyadenosine in DNA + S-adenosyl-L-methionine = an N(6)-methyl-2'-deoxyadenosine in DNA + S-adenosyl-L-homocysteine + H(+)</text>
        <dbReference type="Rhea" id="RHEA:15197"/>
        <dbReference type="Rhea" id="RHEA-COMP:12418"/>
        <dbReference type="Rhea" id="RHEA-COMP:12419"/>
        <dbReference type="ChEBI" id="CHEBI:15378"/>
        <dbReference type="ChEBI" id="CHEBI:57856"/>
        <dbReference type="ChEBI" id="CHEBI:59789"/>
        <dbReference type="ChEBI" id="CHEBI:90615"/>
        <dbReference type="ChEBI" id="CHEBI:90616"/>
        <dbReference type="EC" id="2.1.1.72"/>
    </reaction>
</comment>
<dbReference type="SUPFAM" id="SSF53335">
    <property type="entry name" value="S-adenosyl-L-methionine-dependent methyltransferases"/>
    <property type="match status" value="1"/>
</dbReference>
<accession>A0ABV7AK50</accession>
<proteinExistence type="inferred from homology"/>
<dbReference type="Proteomes" id="UP001595443">
    <property type="component" value="Unassembled WGS sequence"/>
</dbReference>
<dbReference type="PRINTS" id="PR00507">
    <property type="entry name" value="N12N6MTFRASE"/>
</dbReference>
<keyword evidence="6" id="KW-0680">Restriction system</keyword>
<comment type="caution">
    <text evidence="10">The sequence shown here is derived from an EMBL/GenBank/DDBJ whole genome shotgun (WGS) entry which is preliminary data.</text>
</comment>
<dbReference type="GO" id="GO:0008168">
    <property type="term" value="F:methyltransferase activity"/>
    <property type="evidence" value="ECO:0007669"/>
    <property type="project" value="UniProtKB-KW"/>
</dbReference>
<keyword evidence="3 10" id="KW-0489">Methyltransferase</keyword>
<protein>
    <recommendedName>
        <fullName evidence="2">site-specific DNA-methyltransferase (adenine-specific)</fullName>
        <ecNumber evidence="2">2.1.1.72</ecNumber>
    </recommendedName>
</protein>
<feature type="domain" description="DNA methylase adenine-specific" evidence="8">
    <location>
        <begin position="137"/>
        <end position="443"/>
    </location>
</feature>
<comment type="similarity">
    <text evidence="1">Belongs to the N(4)/N(6)-methyltransferase family.</text>
</comment>
<dbReference type="InterPro" id="IPR002052">
    <property type="entry name" value="DNA_methylase_N6_adenine_CS"/>
</dbReference>
<keyword evidence="4" id="KW-0808">Transferase</keyword>
<feature type="domain" description="N6 adenine-specific DNA methyltransferase N-terminal" evidence="9">
    <location>
        <begin position="7"/>
        <end position="127"/>
    </location>
</feature>
<evidence type="ECO:0000313" key="11">
    <source>
        <dbReference type="Proteomes" id="UP001595443"/>
    </source>
</evidence>
<evidence type="ECO:0000256" key="6">
    <source>
        <dbReference type="ARBA" id="ARBA00022747"/>
    </source>
</evidence>
<dbReference type="InterPro" id="IPR029063">
    <property type="entry name" value="SAM-dependent_MTases_sf"/>
</dbReference>
<name>A0ABV7AK50_9RHOB</name>
<dbReference type="InterPro" id="IPR051537">
    <property type="entry name" value="DNA_Adenine_Mtase"/>
</dbReference>
<evidence type="ECO:0000256" key="2">
    <source>
        <dbReference type="ARBA" id="ARBA00011900"/>
    </source>
</evidence>
<dbReference type="EC" id="2.1.1.72" evidence="2"/>
<sequence length="481" mass="55250">MSMRTLVKSIQDTMRKDVGVDGDAQRLSQLVWMFFLKIIDDQDQSLEIMKDDYRSPIPATLQWRAWAADPEGITGDELLDFVNDDLFPKLKDLLAATPRARVVRSVFEDAYNYMKSGQLMRQVINKINEVDFNNLKERQHFGDLYEQLLNDLQNAGNAGEYYTPRAVTSFMVQQIDPHPGEILMDPACGTGGFLTCAMRHMRERYVKRPEDEALMQGSLRAVEKKPLPHMLCTTNMLLHNIEEPSWVRHDNTLARPLISWTRDERVDIVLTNPPFGGKEEDGIENNFPQFKTRETADLFLALIIRLLKPHGRAAVVLPDGSLFGEGVKTRLKEHLLTECNLHTIVRLPNSVFRPYASIGTNLLFFEKGQPTQDVWYWEHRVPEGQKAYSMTRPIRLEHLDDCAAWWGGAERQGREEGERAWKVSIDEIRERGFNLDIKNPRQEVEDHGDPEVLLADLRKTETSVESLRAKLKAILTEALAR</sequence>
<evidence type="ECO:0000259" key="8">
    <source>
        <dbReference type="Pfam" id="PF02384"/>
    </source>
</evidence>
<reference evidence="11" key="1">
    <citation type="journal article" date="2019" name="Int. J. Syst. Evol. Microbiol.">
        <title>The Global Catalogue of Microorganisms (GCM) 10K type strain sequencing project: providing services to taxonomists for standard genome sequencing and annotation.</title>
        <authorList>
            <consortium name="The Broad Institute Genomics Platform"/>
            <consortium name="The Broad Institute Genome Sequencing Center for Infectious Disease"/>
            <person name="Wu L."/>
            <person name="Ma J."/>
        </authorList>
    </citation>
    <scope>NUCLEOTIDE SEQUENCE [LARGE SCALE GENOMIC DNA]</scope>
    <source>
        <strain evidence="11">KCTC 62192</strain>
    </source>
</reference>
<dbReference type="Pfam" id="PF12161">
    <property type="entry name" value="HsdM_N"/>
    <property type="match status" value="1"/>
</dbReference>
<organism evidence="10 11">
    <name type="scientific">Acidimangrovimonas pyrenivorans</name>
    <dbReference type="NCBI Taxonomy" id="2030798"/>
    <lineage>
        <taxon>Bacteria</taxon>
        <taxon>Pseudomonadati</taxon>
        <taxon>Pseudomonadota</taxon>
        <taxon>Alphaproteobacteria</taxon>
        <taxon>Rhodobacterales</taxon>
        <taxon>Paracoccaceae</taxon>
        <taxon>Acidimangrovimonas</taxon>
    </lineage>
</organism>
<evidence type="ECO:0000259" key="9">
    <source>
        <dbReference type="Pfam" id="PF12161"/>
    </source>
</evidence>
<dbReference type="GO" id="GO:0032259">
    <property type="term" value="P:methylation"/>
    <property type="evidence" value="ECO:0007669"/>
    <property type="project" value="UniProtKB-KW"/>
</dbReference>
<evidence type="ECO:0000256" key="4">
    <source>
        <dbReference type="ARBA" id="ARBA00022679"/>
    </source>
</evidence>
<dbReference type="EMBL" id="JBHRSK010000013">
    <property type="protein sequence ID" value="MFC2969493.1"/>
    <property type="molecule type" value="Genomic_DNA"/>
</dbReference>
<gene>
    <name evidence="10" type="ORF">ACFOES_15435</name>
</gene>
<dbReference type="InterPro" id="IPR022749">
    <property type="entry name" value="D12N6_MeTrfase_N"/>
</dbReference>
<evidence type="ECO:0000256" key="1">
    <source>
        <dbReference type="ARBA" id="ARBA00006594"/>
    </source>
</evidence>